<keyword evidence="12" id="KW-1185">Reference proteome</keyword>
<keyword evidence="4 10" id="KW-0547">Nucleotide-binding</keyword>
<dbReference type="GO" id="GO:0008270">
    <property type="term" value="F:zinc ion binding"/>
    <property type="evidence" value="ECO:0007669"/>
    <property type="project" value="UniProtKB-UniRule"/>
</dbReference>
<dbReference type="OrthoDB" id="9789567at2"/>
<keyword evidence="6 10" id="KW-0067">ATP-binding</keyword>
<dbReference type="Proteomes" id="UP000321534">
    <property type="component" value="Unassembled WGS sequence"/>
</dbReference>
<sequence length="232" mass="25143">MGRKAVVLLSGGLDSTTVLAVAKDQGFEPYAISFRYGQRHVVELEAARRVAQAAGVERHVVCDIDLRIFGGSALTADVDVPKHQSAEELSEDDIPITYVPARNTVFLSLALAYAEVVGATDIFIGVNALDYSGYPDCRPEYIVSYERMANLATRAGVEGNELKIHTPLISLTKAETVELGTRLRVDYSLTLSCYDPDDQGRACGHCDSCLLRLRGFADAGLVDPVIYQEATA</sequence>
<feature type="binding site" evidence="10">
    <location>
        <position position="206"/>
    </location>
    <ligand>
        <name>Zn(2+)</name>
        <dbReference type="ChEBI" id="CHEBI:29105"/>
    </ligand>
</feature>
<evidence type="ECO:0000256" key="1">
    <source>
        <dbReference type="ARBA" id="ARBA00005061"/>
    </source>
</evidence>
<dbReference type="EMBL" id="BJYX01000024">
    <property type="protein sequence ID" value="GEO31678.1"/>
    <property type="molecule type" value="Genomic_DNA"/>
</dbReference>
<gene>
    <name evidence="10 11" type="primary">queC</name>
    <name evidence="11" type="ORF">TAE01_34880</name>
</gene>
<feature type="binding site" evidence="10">
    <location>
        <position position="209"/>
    </location>
    <ligand>
        <name>Zn(2+)</name>
        <dbReference type="ChEBI" id="CHEBI:29105"/>
    </ligand>
</feature>
<evidence type="ECO:0000256" key="2">
    <source>
        <dbReference type="ARBA" id="ARBA00022598"/>
    </source>
</evidence>
<evidence type="ECO:0000313" key="12">
    <source>
        <dbReference type="Proteomes" id="UP000321534"/>
    </source>
</evidence>
<accession>A0A512D5E4</accession>
<evidence type="ECO:0000256" key="7">
    <source>
        <dbReference type="ARBA" id="ARBA00037993"/>
    </source>
</evidence>
<dbReference type="EC" id="6.3.4.20" evidence="8 10"/>
<dbReference type="NCBIfam" id="TIGR00364">
    <property type="entry name" value="7-cyano-7-deazaguanine synthase QueC"/>
    <property type="match status" value="1"/>
</dbReference>
<dbReference type="InterPro" id="IPR014729">
    <property type="entry name" value="Rossmann-like_a/b/a_fold"/>
</dbReference>
<dbReference type="PIRSF" id="PIRSF006293">
    <property type="entry name" value="ExsB"/>
    <property type="match status" value="1"/>
</dbReference>
<dbReference type="Gene3D" id="3.40.50.620">
    <property type="entry name" value="HUPs"/>
    <property type="match status" value="1"/>
</dbReference>
<dbReference type="RefSeq" id="WP_147068067.1">
    <property type="nucleotide sequence ID" value="NZ_BAAARO010000019.1"/>
</dbReference>
<dbReference type="GO" id="GO:0016879">
    <property type="term" value="F:ligase activity, forming carbon-nitrogen bonds"/>
    <property type="evidence" value="ECO:0007669"/>
    <property type="project" value="UniProtKB-UniRule"/>
</dbReference>
<keyword evidence="2 10" id="KW-0436">Ligase</keyword>
<evidence type="ECO:0000256" key="10">
    <source>
        <dbReference type="HAMAP-Rule" id="MF_01633"/>
    </source>
</evidence>
<comment type="pathway">
    <text evidence="1 10">Purine metabolism; 7-cyano-7-deazaguanine biosynthesis.</text>
</comment>
<evidence type="ECO:0000256" key="5">
    <source>
        <dbReference type="ARBA" id="ARBA00022833"/>
    </source>
</evidence>
<evidence type="ECO:0000313" key="11">
    <source>
        <dbReference type="EMBL" id="GEO31678.1"/>
    </source>
</evidence>
<dbReference type="PANTHER" id="PTHR42914:SF1">
    <property type="entry name" value="7-CYANO-7-DEAZAGUANINE SYNTHASE"/>
    <property type="match status" value="1"/>
</dbReference>
<dbReference type="GO" id="GO:0008616">
    <property type="term" value="P:tRNA queuosine(34) biosynthetic process"/>
    <property type="evidence" value="ECO:0007669"/>
    <property type="project" value="UniProtKB-UniRule"/>
</dbReference>
<comment type="similarity">
    <text evidence="7 10">Belongs to the QueC family.</text>
</comment>
<keyword evidence="10" id="KW-0671">Queuosine biosynthesis</keyword>
<dbReference type="Pfam" id="PF06508">
    <property type="entry name" value="QueC"/>
    <property type="match status" value="1"/>
</dbReference>
<organism evidence="11 12">
    <name type="scientific">Terrabacter aerolatus</name>
    <dbReference type="NCBI Taxonomy" id="422442"/>
    <lineage>
        <taxon>Bacteria</taxon>
        <taxon>Bacillati</taxon>
        <taxon>Actinomycetota</taxon>
        <taxon>Actinomycetes</taxon>
        <taxon>Micrococcales</taxon>
        <taxon>Intrasporangiaceae</taxon>
        <taxon>Terrabacter</taxon>
    </lineage>
</organism>
<evidence type="ECO:0000256" key="6">
    <source>
        <dbReference type="ARBA" id="ARBA00022840"/>
    </source>
</evidence>
<reference evidence="11 12" key="1">
    <citation type="submission" date="2019-07" db="EMBL/GenBank/DDBJ databases">
        <title>Whole genome shotgun sequence of Terrabacter aerolatus NBRC 106305.</title>
        <authorList>
            <person name="Hosoyama A."/>
            <person name="Uohara A."/>
            <person name="Ohji S."/>
            <person name="Ichikawa N."/>
        </authorList>
    </citation>
    <scope>NUCLEOTIDE SEQUENCE [LARGE SCALE GENOMIC DNA]</scope>
    <source>
        <strain evidence="11 12">NBRC 106305</strain>
    </source>
</reference>
<dbReference type="SUPFAM" id="SSF52402">
    <property type="entry name" value="Adenine nucleotide alpha hydrolases-like"/>
    <property type="match status" value="1"/>
</dbReference>
<feature type="binding site" evidence="10">
    <location>
        <begin position="9"/>
        <end position="19"/>
    </location>
    <ligand>
        <name>ATP</name>
        <dbReference type="ChEBI" id="CHEBI:30616"/>
    </ligand>
</feature>
<evidence type="ECO:0000256" key="8">
    <source>
        <dbReference type="ARBA" id="ARBA00039149"/>
    </source>
</evidence>
<evidence type="ECO:0000256" key="9">
    <source>
        <dbReference type="ARBA" id="ARBA00047890"/>
    </source>
</evidence>
<feature type="binding site" evidence="10">
    <location>
        <position position="193"/>
    </location>
    <ligand>
        <name>Zn(2+)</name>
        <dbReference type="ChEBI" id="CHEBI:29105"/>
    </ligand>
</feature>
<comment type="cofactor">
    <cofactor evidence="10">
        <name>Zn(2+)</name>
        <dbReference type="ChEBI" id="CHEBI:29105"/>
    </cofactor>
    <text evidence="10">Binds 1 zinc ion per subunit.</text>
</comment>
<comment type="function">
    <text evidence="10">Catalyzes the ATP-dependent conversion of 7-carboxy-7-deazaguanine (CDG) to 7-cyano-7-deazaguanine (preQ(0)).</text>
</comment>
<dbReference type="CDD" id="cd01995">
    <property type="entry name" value="QueC-like"/>
    <property type="match status" value="1"/>
</dbReference>
<keyword evidence="5 10" id="KW-0862">Zinc</keyword>
<comment type="caution">
    <text evidence="11">The sequence shown here is derived from an EMBL/GenBank/DDBJ whole genome shotgun (WGS) entry which is preliminary data.</text>
</comment>
<dbReference type="PANTHER" id="PTHR42914">
    <property type="entry name" value="7-CYANO-7-DEAZAGUANINE SYNTHASE"/>
    <property type="match status" value="1"/>
</dbReference>
<feature type="binding site" evidence="10">
    <location>
        <position position="203"/>
    </location>
    <ligand>
        <name>Zn(2+)</name>
        <dbReference type="ChEBI" id="CHEBI:29105"/>
    </ligand>
</feature>
<dbReference type="AlphaFoldDB" id="A0A512D5E4"/>
<evidence type="ECO:0000256" key="4">
    <source>
        <dbReference type="ARBA" id="ARBA00022741"/>
    </source>
</evidence>
<comment type="catalytic activity">
    <reaction evidence="9 10">
        <text>7-carboxy-7-carbaguanine + NH4(+) + 2 ATP = 7-cyano-7-carbaguanine + 2 AMP + 2 diphosphate + 2 H(+)</text>
        <dbReference type="Rhea" id="RHEA:27982"/>
        <dbReference type="ChEBI" id="CHEBI:15378"/>
        <dbReference type="ChEBI" id="CHEBI:28938"/>
        <dbReference type="ChEBI" id="CHEBI:30616"/>
        <dbReference type="ChEBI" id="CHEBI:33019"/>
        <dbReference type="ChEBI" id="CHEBI:45075"/>
        <dbReference type="ChEBI" id="CHEBI:61036"/>
        <dbReference type="ChEBI" id="CHEBI:456215"/>
        <dbReference type="EC" id="6.3.4.20"/>
    </reaction>
</comment>
<dbReference type="InterPro" id="IPR018317">
    <property type="entry name" value="QueC"/>
</dbReference>
<proteinExistence type="inferred from homology"/>
<protein>
    <recommendedName>
        <fullName evidence="8 10">7-cyano-7-deazaguanine synthase</fullName>
        <ecNumber evidence="8 10">6.3.4.20</ecNumber>
    </recommendedName>
    <alternativeName>
        <fullName evidence="10">7-cyano-7-carbaguanine synthase</fullName>
    </alternativeName>
    <alternativeName>
        <fullName evidence="10">PreQ(0) synthase</fullName>
    </alternativeName>
    <alternativeName>
        <fullName evidence="10">Queuosine biosynthesis protein QueC</fullName>
    </alternativeName>
</protein>
<dbReference type="GO" id="GO:0005524">
    <property type="term" value="F:ATP binding"/>
    <property type="evidence" value="ECO:0007669"/>
    <property type="project" value="UniProtKB-UniRule"/>
</dbReference>
<keyword evidence="3 10" id="KW-0479">Metal-binding</keyword>
<dbReference type="HAMAP" id="MF_01633">
    <property type="entry name" value="QueC"/>
    <property type="match status" value="1"/>
</dbReference>
<name>A0A512D5E4_9MICO</name>
<evidence type="ECO:0000256" key="3">
    <source>
        <dbReference type="ARBA" id="ARBA00022723"/>
    </source>
</evidence>
<dbReference type="UniPathway" id="UPA00391"/>